<dbReference type="AlphaFoldDB" id="W5SKU9"/>
<dbReference type="InterPro" id="IPR050678">
    <property type="entry name" value="DNA_Partitioning_ATPase"/>
</dbReference>
<gene>
    <name evidence="2" type="ORF">BCD_1439</name>
</gene>
<dbReference type="CDD" id="cd02042">
    <property type="entry name" value="ParAB_family"/>
    <property type="match status" value="1"/>
</dbReference>
<dbReference type="EMBL" id="CP004318">
    <property type="protein sequence ID" value="AHH07505.1"/>
    <property type="molecule type" value="Genomic_DNA"/>
</dbReference>
<reference evidence="2" key="1">
    <citation type="submission" date="2013-02" db="EMBL/GenBank/DDBJ databases">
        <title>Comparative genomics of Borrelia species.</title>
        <authorList>
            <person name="Schwan T.G."/>
            <person name="Raffel S.J."/>
            <person name="Porcella S.F."/>
        </authorList>
    </citation>
    <scope>NUCLEOTIDE SEQUENCE</scope>
    <source>
        <strain evidence="2">DOU</strain>
        <plasmid evidence="2">unnamed</plasmid>
    </source>
</reference>
<sequence length="260" mass="30841">MDRKKTEIITIASVKGGVGKSMITTVFSYILKDMNKKVLLVDLDPQNSLTSYFLKYIKNVNENNIYYLLKREQKLSFEQFLNKINDYIYIIPSHPILCKFEKEDILYKELILEFFFDKNLHKYDFDYVIIDTPPSLSSLIYNALNVTDKVVIPIQAERWAVESFPILMDEIREVEMIRKKKIDISIIENQFMKNRNTFKDIEGILHIEYNNFIKGRIHFSNSIKVFINELREPNDKEIYYQEVRDALNSILLKSLPADFH</sequence>
<geneLocation type="plasmid" evidence="2">
    <name>unnamed</name>
</geneLocation>
<dbReference type="PANTHER" id="PTHR13696:SF99">
    <property type="entry name" value="COBYRINIC ACID AC-DIAMIDE SYNTHASE"/>
    <property type="match status" value="1"/>
</dbReference>
<protein>
    <submittedName>
        <fullName evidence="2">Putative plasmid partition protein</fullName>
    </submittedName>
</protein>
<dbReference type="SUPFAM" id="SSF52540">
    <property type="entry name" value="P-loop containing nucleoside triphosphate hydrolases"/>
    <property type="match status" value="1"/>
</dbReference>
<dbReference type="Gene3D" id="3.40.50.300">
    <property type="entry name" value="P-loop containing nucleotide triphosphate hydrolases"/>
    <property type="match status" value="1"/>
</dbReference>
<dbReference type="RefSeq" id="WP_025401422.1">
    <property type="nucleotide sequence ID" value="NZ_CP004318.1"/>
</dbReference>
<organism evidence="2">
    <name type="scientific">Borrelia crocidurae DOU</name>
    <dbReference type="NCBI Taxonomy" id="1293575"/>
    <lineage>
        <taxon>Bacteria</taxon>
        <taxon>Pseudomonadati</taxon>
        <taxon>Spirochaetota</taxon>
        <taxon>Spirochaetia</taxon>
        <taxon>Spirochaetales</taxon>
        <taxon>Borreliaceae</taxon>
        <taxon>Borrelia</taxon>
    </lineage>
</organism>
<evidence type="ECO:0000259" key="1">
    <source>
        <dbReference type="Pfam" id="PF13614"/>
    </source>
</evidence>
<dbReference type="PANTHER" id="PTHR13696">
    <property type="entry name" value="P-LOOP CONTAINING NUCLEOSIDE TRIPHOSPHATE HYDROLASE"/>
    <property type="match status" value="1"/>
</dbReference>
<dbReference type="HOGENOM" id="CLU_037612_6_1_12"/>
<name>W5SKU9_9SPIR</name>
<dbReference type="InterPro" id="IPR027417">
    <property type="entry name" value="P-loop_NTPase"/>
</dbReference>
<evidence type="ECO:0000313" key="2">
    <source>
        <dbReference type="EMBL" id="AHH07505.1"/>
    </source>
</evidence>
<keyword evidence="2" id="KW-0614">Plasmid</keyword>
<feature type="domain" description="AAA" evidence="1">
    <location>
        <begin position="7"/>
        <end position="184"/>
    </location>
</feature>
<dbReference type="Pfam" id="PF13614">
    <property type="entry name" value="AAA_31"/>
    <property type="match status" value="1"/>
</dbReference>
<accession>W5SKU9</accession>
<dbReference type="InterPro" id="IPR025669">
    <property type="entry name" value="AAA_dom"/>
</dbReference>
<proteinExistence type="predicted"/>